<comment type="caution">
    <text evidence="4">The sequence shown here is derived from an EMBL/GenBank/DDBJ whole genome shotgun (WGS) entry which is preliminary data.</text>
</comment>
<feature type="compositionally biased region" description="Polar residues" evidence="3">
    <location>
        <begin position="348"/>
        <end position="359"/>
    </location>
</feature>
<dbReference type="Proteomes" id="UP001501074">
    <property type="component" value="Unassembled WGS sequence"/>
</dbReference>
<feature type="compositionally biased region" description="Polar residues" evidence="3">
    <location>
        <begin position="104"/>
        <end position="119"/>
    </location>
</feature>
<feature type="region of interest" description="Disordered" evidence="3">
    <location>
        <begin position="337"/>
        <end position="375"/>
    </location>
</feature>
<feature type="compositionally biased region" description="Pro residues" evidence="3">
    <location>
        <begin position="128"/>
        <end position="139"/>
    </location>
</feature>
<name>A0ABP6ZLK0_9ACTN</name>
<dbReference type="Gene3D" id="1.10.10.1320">
    <property type="entry name" value="Anti-sigma factor, zinc-finger domain"/>
    <property type="match status" value="1"/>
</dbReference>
<feature type="compositionally biased region" description="Polar residues" evidence="3">
    <location>
        <begin position="77"/>
        <end position="87"/>
    </location>
</feature>
<feature type="region of interest" description="Disordered" evidence="3">
    <location>
        <begin position="75"/>
        <end position="231"/>
    </location>
</feature>
<dbReference type="InterPro" id="IPR041916">
    <property type="entry name" value="Anti_sigma_zinc_sf"/>
</dbReference>
<evidence type="ECO:0000313" key="4">
    <source>
        <dbReference type="EMBL" id="GAA3608492.1"/>
    </source>
</evidence>
<keyword evidence="5" id="KW-1185">Reference proteome</keyword>
<proteinExistence type="predicted"/>
<reference evidence="5" key="1">
    <citation type="journal article" date="2019" name="Int. J. Syst. Evol. Microbiol.">
        <title>The Global Catalogue of Microorganisms (GCM) 10K type strain sequencing project: providing services to taxonomists for standard genome sequencing and annotation.</title>
        <authorList>
            <consortium name="The Broad Institute Genomics Platform"/>
            <consortium name="The Broad Institute Genome Sequencing Center for Infectious Disease"/>
            <person name="Wu L."/>
            <person name="Ma J."/>
        </authorList>
    </citation>
    <scope>NUCLEOTIDE SEQUENCE [LARGE SCALE GENOMIC DNA]</scope>
    <source>
        <strain evidence="5">JCM 16902</strain>
    </source>
</reference>
<organism evidence="4 5">
    <name type="scientific">Kineosporia mesophila</name>
    <dbReference type="NCBI Taxonomy" id="566012"/>
    <lineage>
        <taxon>Bacteria</taxon>
        <taxon>Bacillati</taxon>
        <taxon>Actinomycetota</taxon>
        <taxon>Actinomycetes</taxon>
        <taxon>Kineosporiales</taxon>
        <taxon>Kineosporiaceae</taxon>
        <taxon>Kineosporia</taxon>
    </lineage>
</organism>
<protein>
    <recommendedName>
        <fullName evidence="6">Zinc-finger domain-containing protein</fullName>
    </recommendedName>
</protein>
<feature type="compositionally biased region" description="Polar residues" evidence="3">
    <location>
        <begin position="155"/>
        <end position="174"/>
    </location>
</feature>
<evidence type="ECO:0000313" key="5">
    <source>
        <dbReference type="Proteomes" id="UP001501074"/>
    </source>
</evidence>
<keyword evidence="1" id="KW-0805">Transcription regulation</keyword>
<dbReference type="EMBL" id="BAAAZO010000003">
    <property type="protein sequence ID" value="GAA3608492.1"/>
    <property type="molecule type" value="Genomic_DNA"/>
</dbReference>
<gene>
    <name evidence="4" type="ORF">GCM10022223_25630</name>
</gene>
<evidence type="ECO:0000256" key="2">
    <source>
        <dbReference type="ARBA" id="ARBA00023163"/>
    </source>
</evidence>
<evidence type="ECO:0008006" key="6">
    <source>
        <dbReference type="Google" id="ProtNLM"/>
    </source>
</evidence>
<evidence type="ECO:0000256" key="3">
    <source>
        <dbReference type="SAM" id="MobiDB-lite"/>
    </source>
</evidence>
<accession>A0ABP6ZLK0</accession>
<evidence type="ECO:0000256" key="1">
    <source>
        <dbReference type="ARBA" id="ARBA00023015"/>
    </source>
</evidence>
<keyword evidence="2" id="KW-0804">Transcription</keyword>
<sequence>MPAHPEDDLLADLAADVLPIDVARQVEGHVMGCARCSAVLSSAEGIRGLIRQAPPETMPPQVMARLEQALTLARGGQVSQPLPQAQPQHPRRGATGPVRRDAHSGNSGNTGPQQQQHSTGPQRQRPATPQPQQPSPQQPPHHTGPQPARRDRSQPAPNTSSFTVRPLNLPTSNEAPVFPAGDATILQPAVRDNGPDPELTQPVRKRRGTRAAPGPDTGSMTRTMRPVRDRAPGKLTRMENSTQAVRVRRQALEEQKAEEPSRWPRIPAGLVAAVVIVLALAGGGATWMLKGRGSESESSGASTAASGPLLATVQETGTQYQRAGLKKQIDGLVTTPVTAPSATAGESGDTTMSAQSQGEPETGEMPGASGTETGTDNGELLKDPKALEKCLQAIDQQDAHPVAVDLATYNGREAALIVLPGASGGYDVWIVARTCQPGDDGTIDVVEVQS</sequence>